<sequence>MGVGDPRNGAHLTVTDVATVTAFYAEVFEAVPVQRECLLDGRVLHAELVVDGHRLTVSEWGDPPVDPGGAGGPLPLTPADPHLLVQRALAAGATLESANGGPPAGVVFRDPAGLRWAVPGANPG</sequence>
<feature type="domain" description="Glyoxalase-like" evidence="2">
    <location>
        <begin position="14"/>
        <end position="116"/>
    </location>
</feature>
<dbReference type="InterPro" id="IPR041581">
    <property type="entry name" value="Glyoxalase_6"/>
</dbReference>
<keyword evidence="4" id="KW-1185">Reference proteome</keyword>
<organism evidence="3 4">
    <name type="scientific">Micromonospora sediminicola</name>
    <dbReference type="NCBI Taxonomy" id="946078"/>
    <lineage>
        <taxon>Bacteria</taxon>
        <taxon>Bacillati</taxon>
        <taxon>Actinomycetota</taxon>
        <taxon>Actinomycetes</taxon>
        <taxon>Micromonosporales</taxon>
        <taxon>Micromonosporaceae</taxon>
        <taxon>Micromonospora</taxon>
    </lineage>
</organism>
<evidence type="ECO:0000256" key="1">
    <source>
        <dbReference type="SAM" id="MobiDB-lite"/>
    </source>
</evidence>
<dbReference type="EMBL" id="FLRH01000003">
    <property type="protein sequence ID" value="SBT66838.1"/>
    <property type="molecule type" value="Genomic_DNA"/>
</dbReference>
<proteinExistence type="predicted"/>
<evidence type="ECO:0000313" key="4">
    <source>
        <dbReference type="Proteomes" id="UP000199558"/>
    </source>
</evidence>
<dbReference type="STRING" id="946078.GA0070622_3868"/>
<dbReference type="Gene3D" id="3.10.180.10">
    <property type="entry name" value="2,3-Dihydroxybiphenyl 1,2-Dioxygenase, domain 1"/>
    <property type="match status" value="1"/>
</dbReference>
<gene>
    <name evidence="3" type="ORF">GA0070622_3868</name>
</gene>
<protein>
    <submittedName>
        <fullName evidence="3">Uncharacterized conserved protein PhnB, glyoxalase superfamily</fullName>
    </submittedName>
</protein>
<reference evidence="4" key="1">
    <citation type="submission" date="2016-06" db="EMBL/GenBank/DDBJ databases">
        <authorList>
            <person name="Varghese N."/>
            <person name="Submissions Spin"/>
        </authorList>
    </citation>
    <scope>NUCLEOTIDE SEQUENCE [LARGE SCALE GENOMIC DNA]</scope>
    <source>
        <strain evidence="4">DSM 45794</strain>
    </source>
</reference>
<name>A0A1A9BCF6_9ACTN</name>
<dbReference type="OrthoDB" id="9795306at2"/>
<dbReference type="Proteomes" id="UP000199558">
    <property type="component" value="Unassembled WGS sequence"/>
</dbReference>
<accession>A0A1A9BCF6</accession>
<dbReference type="Pfam" id="PF18029">
    <property type="entry name" value="Glyoxalase_6"/>
    <property type="match status" value="1"/>
</dbReference>
<dbReference type="RefSeq" id="WP_091574805.1">
    <property type="nucleotide sequence ID" value="NZ_FLRH01000003.1"/>
</dbReference>
<dbReference type="InterPro" id="IPR029068">
    <property type="entry name" value="Glyas_Bleomycin-R_OHBP_Dase"/>
</dbReference>
<dbReference type="SUPFAM" id="SSF54593">
    <property type="entry name" value="Glyoxalase/Bleomycin resistance protein/Dihydroxybiphenyl dioxygenase"/>
    <property type="match status" value="1"/>
</dbReference>
<evidence type="ECO:0000313" key="3">
    <source>
        <dbReference type="EMBL" id="SBT66838.1"/>
    </source>
</evidence>
<feature type="region of interest" description="Disordered" evidence="1">
    <location>
        <begin position="57"/>
        <end position="77"/>
    </location>
</feature>
<dbReference type="AlphaFoldDB" id="A0A1A9BCF6"/>
<evidence type="ECO:0000259" key="2">
    <source>
        <dbReference type="Pfam" id="PF18029"/>
    </source>
</evidence>